<dbReference type="InterPro" id="IPR014025">
    <property type="entry name" value="Glutaredoxin_subgr"/>
</dbReference>
<evidence type="ECO:0000256" key="4">
    <source>
        <dbReference type="ARBA" id="ARBA00023136"/>
    </source>
</evidence>
<organism evidence="8 9">
    <name type="scientific">Durusdinium trenchii</name>
    <dbReference type="NCBI Taxonomy" id="1381693"/>
    <lineage>
        <taxon>Eukaryota</taxon>
        <taxon>Sar</taxon>
        <taxon>Alveolata</taxon>
        <taxon>Dinophyceae</taxon>
        <taxon>Suessiales</taxon>
        <taxon>Symbiodiniaceae</taxon>
        <taxon>Durusdinium</taxon>
    </lineage>
</organism>
<dbReference type="Pfam" id="PF00462">
    <property type="entry name" value="Glutaredoxin"/>
    <property type="match status" value="1"/>
</dbReference>
<dbReference type="PRINTS" id="PR00160">
    <property type="entry name" value="GLUTAREDOXIN"/>
</dbReference>
<dbReference type="SMART" id="SM00752">
    <property type="entry name" value="HTTM"/>
    <property type="match status" value="1"/>
</dbReference>
<comment type="caution">
    <text evidence="8">The sequence shown here is derived from an EMBL/GenBank/DDBJ whole genome shotgun (WGS) entry which is preliminary data.</text>
</comment>
<dbReference type="InterPro" id="IPR052964">
    <property type="entry name" value="Sporulation_signal_mat"/>
</dbReference>
<dbReference type="PANTHER" id="PTHR39535:SF2">
    <property type="entry name" value="HTTM DOMAIN-CONTAINING PROTEIN"/>
    <property type="match status" value="1"/>
</dbReference>
<dbReference type="InterPro" id="IPR036249">
    <property type="entry name" value="Thioredoxin-like_sf"/>
</dbReference>
<feature type="region of interest" description="Disordered" evidence="5">
    <location>
        <begin position="88"/>
        <end position="120"/>
    </location>
</feature>
<dbReference type="InterPro" id="IPR002109">
    <property type="entry name" value="Glutaredoxin"/>
</dbReference>
<evidence type="ECO:0000256" key="5">
    <source>
        <dbReference type="SAM" id="MobiDB-lite"/>
    </source>
</evidence>
<dbReference type="EMBL" id="CAXAMM010038585">
    <property type="protein sequence ID" value="CAK9079277.1"/>
    <property type="molecule type" value="Genomic_DNA"/>
</dbReference>
<accession>A0ABP0PVA9</accession>
<evidence type="ECO:0000313" key="8">
    <source>
        <dbReference type="EMBL" id="CAK9079277.1"/>
    </source>
</evidence>
<sequence>MVSSPSSWEDEDLRFPTPFAMRVCTADSSNCHFKMLEKIGSYKVFVALCASNEHALHLRFAEQAGGWTALLSQCRSIHASRRIRRDRCQSSSCSPPHEPRSEDDARHQNLPARNHSDAQRLADEKTRLDGAYEVFELFSLKAVSNFDDFSRGGLGLHLKPGGVIQRHGTITFILIGVELHTHHASEHLSLLTLFNFRILLSGAVLHIVIKSIKIMFFQLLLPFSVHIHECRIHVIIHTLLLLLHLDIGIGHIDLFIQVCIVVTKDLAVGKPTLDFCEQVLGMRPGPERLDDPQSYKPGKGLMEFGIFVPDVKAAKMAASKLGYGEVPDGTIIGPDCYRFRLLPLPADRSERFLYVMCRSGNLDQTVGFYKEVLSMVDADVPSDVKPATGAGKTAAVSYTSKTHPHQREPVLLVWYEDEQKPEITPWEGRHALGLDAEQIKALHARYQKEFPDKIMHQGDGGPISLQEKLGTLFIFIARDIDGYEMCYVSRETMLPAVVEAVTNYDGKALDWAARGKRIDKIALAGKQVEELLSKHSVVLFSKEWCPFCKKAKDAFESIEASIFIKELEDSEKKPIVEEPMAFQEYLAAKTNAGKSVPKGFIQGQFIGGGDDIVDLNKRGVLLEKCIAAGAAEKKDTQVCARRSAFLSASWADFWLDIRALGLFRIALGAATVIEVLELLRFQDAFLDKDGVCKDHIPSMAMLDIYLASNAPESLFLLLMINFFAALGFMLGFWTRICGCLCWIFAISEHHRFDACVTYGGDQLRSHLFFWALFQPLGDVWSIDALHPSKQVEQEEGSEKKKERKEFRNTAAPLSTFLILLQIASMYEYTASTKVGEGWQNGDAVGRTLRLTQYAREPMAGLVASFPLLCRFFTYATLYVEKYVWILAFCPWQLAKCVAFLAFFGLHFGLNLTLRVGNFQLFVLSAWCVAVPRVLLDWLESFLLRWPRVARHLIITSHSSRKFTPLMCRGCMVSCMNLVGFTLMLMAFVEGCQKRGEQCAVVRMVPPTSTTSKMLLQKLDLLQRYSMFSPDAPHRTLRVQLYGVLATKSCDGVSTRYWEYCPVVELWNEGFPALALPATSLPHGRAAFFSGSMTSSAWPMWSNLSAPARDSRDFATNRWRKLVESKDHFKAIGSYVCSKWRSVHGDHLLGLWMVRAQSVPPGPESYVGDGKL</sequence>
<evidence type="ECO:0000259" key="7">
    <source>
        <dbReference type="SMART" id="SM00752"/>
    </source>
</evidence>
<dbReference type="Gene3D" id="3.10.180.10">
    <property type="entry name" value="2,3-Dihydroxybiphenyl 1,2-Dioxygenase, domain 1"/>
    <property type="match status" value="1"/>
</dbReference>
<evidence type="ECO:0000256" key="1">
    <source>
        <dbReference type="ARBA" id="ARBA00004127"/>
    </source>
</evidence>
<dbReference type="InterPro" id="IPR011020">
    <property type="entry name" value="HTTM-like"/>
</dbReference>
<feature type="domain" description="HTTM-like" evidence="7">
    <location>
        <begin position="652"/>
        <end position="934"/>
    </location>
</feature>
<feature type="transmembrane region" description="Helical" evidence="6">
    <location>
        <begin position="884"/>
        <end position="909"/>
    </location>
</feature>
<keyword evidence="9" id="KW-1185">Reference proteome</keyword>
<keyword evidence="2 6" id="KW-0812">Transmembrane</keyword>
<evidence type="ECO:0000256" key="3">
    <source>
        <dbReference type="ARBA" id="ARBA00022989"/>
    </source>
</evidence>
<proteinExistence type="predicted"/>
<reference evidence="8 9" key="1">
    <citation type="submission" date="2024-02" db="EMBL/GenBank/DDBJ databases">
        <authorList>
            <person name="Chen Y."/>
            <person name="Shah S."/>
            <person name="Dougan E. K."/>
            <person name="Thang M."/>
            <person name="Chan C."/>
        </authorList>
    </citation>
    <scope>NUCLEOTIDE SEQUENCE [LARGE SCALE GENOMIC DNA]</scope>
</reference>
<evidence type="ECO:0000256" key="6">
    <source>
        <dbReference type="SAM" id="Phobius"/>
    </source>
</evidence>
<keyword evidence="4 6" id="KW-0472">Membrane</keyword>
<dbReference type="Proteomes" id="UP001642464">
    <property type="component" value="Unassembled WGS sequence"/>
</dbReference>
<evidence type="ECO:0000256" key="2">
    <source>
        <dbReference type="ARBA" id="ARBA00022692"/>
    </source>
</evidence>
<dbReference type="Gene3D" id="3.40.30.10">
    <property type="entry name" value="Glutaredoxin"/>
    <property type="match status" value="1"/>
</dbReference>
<evidence type="ECO:0000313" key="9">
    <source>
        <dbReference type="Proteomes" id="UP001642464"/>
    </source>
</evidence>
<name>A0ABP0PVA9_9DINO</name>
<dbReference type="PANTHER" id="PTHR39535">
    <property type="entry name" value="SPORULATION-DELAYING PROTEIN SDPB"/>
    <property type="match status" value="1"/>
</dbReference>
<dbReference type="SUPFAM" id="SSF54593">
    <property type="entry name" value="Glyoxalase/Bleomycin resistance protein/Dihydroxybiphenyl dioxygenase"/>
    <property type="match status" value="1"/>
</dbReference>
<dbReference type="SUPFAM" id="SSF52833">
    <property type="entry name" value="Thioredoxin-like"/>
    <property type="match status" value="1"/>
</dbReference>
<dbReference type="PROSITE" id="PS51354">
    <property type="entry name" value="GLUTAREDOXIN_2"/>
    <property type="match status" value="1"/>
</dbReference>
<gene>
    <name evidence="8" type="ORF">SCF082_LOCUS37831</name>
</gene>
<keyword evidence="3 6" id="KW-1133">Transmembrane helix</keyword>
<comment type="subcellular location">
    <subcellularLocation>
        <location evidence="1">Endomembrane system</location>
        <topology evidence="1">Multi-pass membrane protein</topology>
    </subcellularLocation>
</comment>
<dbReference type="InterPro" id="IPR029068">
    <property type="entry name" value="Glyas_Bleomycin-R_OHBP_Dase"/>
</dbReference>
<feature type="compositionally biased region" description="Basic and acidic residues" evidence="5">
    <location>
        <begin position="97"/>
        <end position="107"/>
    </location>
</feature>
<protein>
    <submittedName>
        <fullName evidence="8">Glutaredoxin-1 (Glutathione-dependent oxidoreductase 1)</fullName>
    </submittedName>
</protein>